<dbReference type="GO" id="GO:0005886">
    <property type="term" value="C:plasma membrane"/>
    <property type="evidence" value="ECO:0007669"/>
    <property type="project" value="UniProtKB-SubCell"/>
</dbReference>
<dbReference type="CDD" id="cd18547">
    <property type="entry name" value="ABC_6TM_Tm288_like"/>
    <property type="match status" value="1"/>
</dbReference>
<dbReference type="InterPro" id="IPR027417">
    <property type="entry name" value="P-loop_NTPase"/>
</dbReference>
<feature type="transmembrane region" description="Helical" evidence="9">
    <location>
        <begin position="284"/>
        <end position="305"/>
    </location>
</feature>
<evidence type="ECO:0000256" key="4">
    <source>
        <dbReference type="ARBA" id="ARBA00022692"/>
    </source>
</evidence>
<dbReference type="PROSITE" id="PS50929">
    <property type="entry name" value="ABC_TM1F"/>
    <property type="match status" value="1"/>
</dbReference>
<dbReference type="Pfam" id="PF00664">
    <property type="entry name" value="ABC_membrane"/>
    <property type="match status" value="1"/>
</dbReference>
<dbReference type="SMART" id="SM00382">
    <property type="entry name" value="AAA"/>
    <property type="match status" value="1"/>
</dbReference>
<dbReference type="CDD" id="cd03254">
    <property type="entry name" value="ABCC_Glucan_exporter_like"/>
    <property type="match status" value="1"/>
</dbReference>
<keyword evidence="6 12" id="KW-0067">ATP-binding</keyword>
<feature type="domain" description="ABC transmembrane type-1" evidence="11">
    <location>
        <begin position="47"/>
        <end position="340"/>
    </location>
</feature>
<dbReference type="InterPro" id="IPR011527">
    <property type="entry name" value="ABC1_TM_dom"/>
</dbReference>
<comment type="subcellular location">
    <subcellularLocation>
        <location evidence="1">Cell membrane</location>
        <topology evidence="1">Multi-pass membrane protein</topology>
    </subcellularLocation>
</comment>
<evidence type="ECO:0000256" key="9">
    <source>
        <dbReference type="SAM" id="Phobius"/>
    </source>
</evidence>
<dbReference type="OrthoDB" id="9762778at2"/>
<dbReference type="SUPFAM" id="SSF52540">
    <property type="entry name" value="P-loop containing nucleoside triphosphate hydrolases"/>
    <property type="match status" value="1"/>
</dbReference>
<keyword evidence="3" id="KW-1003">Cell membrane</keyword>
<gene>
    <name evidence="12" type="ORF">CAGA_05740</name>
</gene>
<dbReference type="GO" id="GO:0005524">
    <property type="term" value="F:ATP binding"/>
    <property type="evidence" value="ECO:0007669"/>
    <property type="project" value="UniProtKB-KW"/>
</dbReference>
<dbReference type="InterPro" id="IPR039421">
    <property type="entry name" value="Type_1_exporter"/>
</dbReference>
<dbReference type="PROSITE" id="PS50893">
    <property type="entry name" value="ABC_TRANSPORTER_2"/>
    <property type="match status" value="1"/>
</dbReference>
<dbReference type="InterPro" id="IPR003593">
    <property type="entry name" value="AAA+_ATPase"/>
</dbReference>
<dbReference type="FunFam" id="3.40.50.300:FF:000287">
    <property type="entry name" value="Multidrug ABC transporter ATP-binding protein"/>
    <property type="match status" value="1"/>
</dbReference>
<sequence length="619" mass="68497">MSEPKQAPRMGGFGPGALGAPGEKAKNFSGTMARLFHYADEYRTPMIVVFILAAASSAFSILGPKLLGKVTTKLFEGLMAYALGTGLLTDFKYIGSHILLLVGLYLLSAMFSYLQGYIMSGVSMKITYRLRKDITEKINRMPLRYFDSRTHGEVLSLVTNDVDTISQTLNQSLTQFITSAATILGVLIMMLSISWLMTLVSFLILPLTGVLLGGIMKPAQKQFRQQQEYLGHINGQVEENFSGHNVVQVFNGEAKAVETFKEYNEKLFESAWISQFLTGMMMPVMTFVGNLGYVVVCILGGYLAVKKAITVGDVQAFVQYVRQFTQPIAQIANIMNTLQSTAAAAERVFAFLAEDEEIPETETPVIPEAVQGVVEFKNVRFGYTEDKIIIKDFSCKIRAGQSIAIVGPTGAGKTTIIKLLMRFYELNSGDILIDGHSIRDYTREGLRSIFGMVLQDTWLYNATIMENIRYGSFDKTDEEVIAAAKAAHCDEFIRALPDGYQMVLNEEATNISQGQKQLLTIARTVLSDPKILILDEATSSVDTRTEVMIQKAMDALMQNRTSFVIAHRLSTIRGADLILVMKDGDIVEQGNHEELLAKGGFYASLYQSQFENGEEDETG</sequence>
<evidence type="ECO:0000256" key="3">
    <source>
        <dbReference type="ARBA" id="ARBA00022475"/>
    </source>
</evidence>
<dbReference type="InterPro" id="IPR017871">
    <property type="entry name" value="ABC_transporter-like_CS"/>
</dbReference>
<comment type="caution">
    <text evidence="12">The sequence shown here is derived from an EMBL/GenBank/DDBJ whole genome shotgun (WGS) entry which is preliminary data.</text>
</comment>
<reference evidence="12 13" key="1">
    <citation type="submission" date="2019-04" db="EMBL/GenBank/DDBJ databases">
        <authorList>
            <person name="Poehlein A."/>
            <person name="Bengelsdorf F.R."/>
            <person name="Duerre P."/>
            <person name="Daniel R."/>
        </authorList>
    </citation>
    <scope>NUCLEOTIDE SEQUENCE [LARGE SCALE GENOMIC DNA]</scope>
    <source>
        <strain evidence="12 13">BS-1</strain>
    </source>
</reference>
<dbReference type="GO" id="GO:0015421">
    <property type="term" value="F:ABC-type oligopeptide transporter activity"/>
    <property type="evidence" value="ECO:0007669"/>
    <property type="project" value="TreeGrafter"/>
</dbReference>
<organism evidence="12 13">
    <name type="scientific">Caproiciproducens galactitolivorans</name>
    <dbReference type="NCBI Taxonomy" id="642589"/>
    <lineage>
        <taxon>Bacteria</taxon>
        <taxon>Bacillati</taxon>
        <taxon>Bacillota</taxon>
        <taxon>Clostridia</taxon>
        <taxon>Eubacteriales</taxon>
        <taxon>Acutalibacteraceae</taxon>
        <taxon>Caproiciproducens</taxon>
    </lineage>
</organism>
<keyword evidence="7 9" id="KW-1133">Transmembrane helix</keyword>
<feature type="transmembrane region" description="Helical" evidence="9">
    <location>
        <begin position="173"/>
        <end position="193"/>
    </location>
</feature>
<proteinExistence type="predicted"/>
<feature type="domain" description="ABC transporter" evidence="10">
    <location>
        <begin position="374"/>
        <end position="608"/>
    </location>
</feature>
<dbReference type="Proteomes" id="UP000297714">
    <property type="component" value="Unassembled WGS sequence"/>
</dbReference>
<evidence type="ECO:0000256" key="1">
    <source>
        <dbReference type="ARBA" id="ARBA00004651"/>
    </source>
</evidence>
<dbReference type="FunFam" id="1.20.1560.10:FF:000011">
    <property type="entry name" value="Multidrug ABC transporter ATP-binding protein"/>
    <property type="match status" value="1"/>
</dbReference>
<dbReference type="InterPro" id="IPR036640">
    <property type="entry name" value="ABC1_TM_sf"/>
</dbReference>
<keyword evidence="13" id="KW-1185">Reference proteome</keyword>
<evidence type="ECO:0000256" key="2">
    <source>
        <dbReference type="ARBA" id="ARBA00022448"/>
    </source>
</evidence>
<dbReference type="SUPFAM" id="SSF90123">
    <property type="entry name" value="ABC transporter transmembrane region"/>
    <property type="match status" value="1"/>
</dbReference>
<evidence type="ECO:0000256" key="5">
    <source>
        <dbReference type="ARBA" id="ARBA00022741"/>
    </source>
</evidence>
<protein>
    <submittedName>
        <fullName evidence="12">Putative ABC transporter ATP-binding protein</fullName>
    </submittedName>
</protein>
<dbReference type="PANTHER" id="PTHR43394:SF1">
    <property type="entry name" value="ATP-BINDING CASSETTE SUB-FAMILY B MEMBER 10, MITOCHONDRIAL"/>
    <property type="match status" value="1"/>
</dbReference>
<dbReference type="EMBL" id="SRMQ01000002">
    <property type="protein sequence ID" value="TGJ77206.1"/>
    <property type="molecule type" value="Genomic_DNA"/>
</dbReference>
<name>A0A4Z0YHT3_9FIRM</name>
<feature type="transmembrane region" description="Helical" evidence="9">
    <location>
        <begin position="42"/>
        <end position="62"/>
    </location>
</feature>
<keyword evidence="5" id="KW-0547">Nucleotide-binding</keyword>
<feature type="transmembrane region" description="Helical" evidence="9">
    <location>
        <begin position="100"/>
        <end position="122"/>
    </location>
</feature>
<dbReference type="Gene3D" id="1.20.1560.10">
    <property type="entry name" value="ABC transporter type 1, transmembrane domain"/>
    <property type="match status" value="1"/>
</dbReference>
<dbReference type="Gene3D" id="3.40.50.300">
    <property type="entry name" value="P-loop containing nucleotide triphosphate hydrolases"/>
    <property type="match status" value="1"/>
</dbReference>
<dbReference type="GO" id="GO:0016887">
    <property type="term" value="F:ATP hydrolysis activity"/>
    <property type="evidence" value="ECO:0007669"/>
    <property type="project" value="InterPro"/>
</dbReference>
<evidence type="ECO:0000259" key="10">
    <source>
        <dbReference type="PROSITE" id="PS50893"/>
    </source>
</evidence>
<accession>A0A4Z0YHT3</accession>
<dbReference type="RefSeq" id="WP_135657523.1">
    <property type="nucleotide sequence ID" value="NZ_JAJUFJ010000015.1"/>
</dbReference>
<evidence type="ECO:0000256" key="7">
    <source>
        <dbReference type="ARBA" id="ARBA00022989"/>
    </source>
</evidence>
<evidence type="ECO:0000313" key="12">
    <source>
        <dbReference type="EMBL" id="TGJ77206.1"/>
    </source>
</evidence>
<evidence type="ECO:0000256" key="6">
    <source>
        <dbReference type="ARBA" id="ARBA00022840"/>
    </source>
</evidence>
<keyword evidence="2" id="KW-0813">Transport</keyword>
<keyword evidence="4 9" id="KW-0812">Transmembrane</keyword>
<evidence type="ECO:0000256" key="8">
    <source>
        <dbReference type="ARBA" id="ARBA00023136"/>
    </source>
</evidence>
<dbReference type="Pfam" id="PF00005">
    <property type="entry name" value="ABC_tran"/>
    <property type="match status" value="1"/>
</dbReference>
<evidence type="ECO:0000259" key="11">
    <source>
        <dbReference type="PROSITE" id="PS50929"/>
    </source>
</evidence>
<dbReference type="AlphaFoldDB" id="A0A4Z0YHT3"/>
<feature type="transmembrane region" description="Helical" evidence="9">
    <location>
        <begin position="199"/>
        <end position="216"/>
    </location>
</feature>
<evidence type="ECO:0000313" key="13">
    <source>
        <dbReference type="Proteomes" id="UP000297714"/>
    </source>
</evidence>
<keyword evidence="8 9" id="KW-0472">Membrane</keyword>
<dbReference type="InterPro" id="IPR003439">
    <property type="entry name" value="ABC_transporter-like_ATP-bd"/>
</dbReference>
<dbReference type="PROSITE" id="PS00211">
    <property type="entry name" value="ABC_TRANSPORTER_1"/>
    <property type="match status" value="1"/>
</dbReference>
<dbReference type="PANTHER" id="PTHR43394">
    <property type="entry name" value="ATP-DEPENDENT PERMEASE MDL1, MITOCHONDRIAL"/>
    <property type="match status" value="1"/>
</dbReference>